<dbReference type="RefSeq" id="WP_130936090.1">
    <property type="nucleotide sequence ID" value="NZ_BMEE01000001.1"/>
</dbReference>
<evidence type="ECO:0000256" key="1">
    <source>
        <dbReference type="ARBA" id="ARBA00009928"/>
    </source>
</evidence>
<dbReference type="InterPro" id="IPR008922">
    <property type="entry name" value="Di-copper_centre_dom_sf"/>
</dbReference>
<proteinExistence type="inferred from homology"/>
<feature type="domain" description="Tyrosinase copper-binding" evidence="5">
    <location>
        <begin position="363"/>
        <end position="374"/>
    </location>
</feature>
<dbReference type="GO" id="GO:0016491">
    <property type="term" value="F:oxidoreductase activity"/>
    <property type="evidence" value="ECO:0007669"/>
    <property type="project" value="InterPro"/>
</dbReference>
<evidence type="ECO:0000313" key="6">
    <source>
        <dbReference type="EMBL" id="TBN17800.1"/>
    </source>
</evidence>
<protein>
    <submittedName>
        <fullName evidence="6">Tyrosinase family protein</fullName>
    </submittedName>
</protein>
<evidence type="ECO:0000259" key="5">
    <source>
        <dbReference type="PROSITE" id="PS00498"/>
    </source>
</evidence>
<accession>A0A4Q9FQZ1</accession>
<dbReference type="InterPro" id="IPR002227">
    <property type="entry name" value="Tyrosinase_Cu-bd"/>
</dbReference>
<reference evidence="6 7" key="1">
    <citation type="journal article" date="2015" name="Int. J. Syst. Evol. Microbiol.">
        <title>Hyunsoonleella pacifica sp. nov., isolated from seawater of South Pacific Gyre.</title>
        <authorList>
            <person name="Gao X."/>
            <person name="Zhang Z."/>
            <person name="Dai X."/>
            <person name="Zhang X.H."/>
        </authorList>
    </citation>
    <scope>NUCLEOTIDE SEQUENCE [LARGE SCALE GENOMIC DNA]</scope>
    <source>
        <strain evidence="6 7">SW033</strain>
    </source>
</reference>
<dbReference type="EMBL" id="SIRS01000002">
    <property type="protein sequence ID" value="TBN17800.1"/>
    <property type="molecule type" value="Genomic_DNA"/>
</dbReference>
<evidence type="ECO:0000256" key="3">
    <source>
        <dbReference type="ARBA" id="ARBA00023008"/>
    </source>
</evidence>
<comment type="similarity">
    <text evidence="1">Belongs to the tyrosinase family.</text>
</comment>
<gene>
    <name evidence="6" type="ORF">EYD46_05670</name>
</gene>
<dbReference type="InterPro" id="IPR050316">
    <property type="entry name" value="Tyrosinase/Hemocyanin"/>
</dbReference>
<dbReference type="PRINTS" id="PR00092">
    <property type="entry name" value="TYROSINASE"/>
</dbReference>
<evidence type="ECO:0000256" key="2">
    <source>
        <dbReference type="ARBA" id="ARBA00022723"/>
    </source>
</evidence>
<name>A0A4Q9FQZ1_9FLAO</name>
<comment type="caution">
    <text evidence="6">The sequence shown here is derived from an EMBL/GenBank/DDBJ whole genome shotgun (WGS) entry which is preliminary data.</text>
</comment>
<feature type="domain" description="Tyrosinase copper-binding" evidence="4">
    <location>
        <begin position="182"/>
        <end position="199"/>
    </location>
</feature>
<keyword evidence="7" id="KW-1185">Reference proteome</keyword>
<dbReference type="GO" id="GO:0046872">
    <property type="term" value="F:metal ion binding"/>
    <property type="evidence" value="ECO:0007669"/>
    <property type="project" value="UniProtKB-KW"/>
</dbReference>
<dbReference type="OrthoDB" id="2874181at2"/>
<dbReference type="PROSITE" id="PS00497">
    <property type="entry name" value="TYROSINASE_1"/>
    <property type="match status" value="1"/>
</dbReference>
<evidence type="ECO:0000313" key="7">
    <source>
        <dbReference type="Proteomes" id="UP000292372"/>
    </source>
</evidence>
<dbReference type="Pfam" id="PF00264">
    <property type="entry name" value="Tyrosinase"/>
    <property type="match status" value="1"/>
</dbReference>
<dbReference type="PANTHER" id="PTHR11474">
    <property type="entry name" value="TYROSINASE FAMILY MEMBER"/>
    <property type="match status" value="1"/>
</dbReference>
<dbReference type="PANTHER" id="PTHR11474:SF126">
    <property type="entry name" value="TYROSINASE-LIKE PROTEIN TYR-1-RELATED"/>
    <property type="match status" value="1"/>
</dbReference>
<sequence length="493" mass="55233">MTIEIRINDLSGNNVNTDYIGWSPRPAWVRQINGNSDIFVDLKNNGLSGGGEVTFFPTDANDLPDMLLPSDELAGIKLINDPQDNGWVKFYIAGKFDQNTGDSFPSSKDKDTGIGVYNSQDASLIYTKELMVRVRKNVKALTLDERKDFLEAIMFLNTRTSSSHPWKNFQDMHVGNTGREIHGRSCFLPWHRMYLLNLERLIQNVTISQSDGSIKSYAHVTIPYWDFFDVASNVFVKSFAGSPDAAGLVDFHANNPLVNWSTNLPGITQGNIILGPKLYRAHLIGNNPQMSWNPQSQVTPVYTHPSTSWAHRTEHETIYQYSDYDQFNNGPGQGVPGLEQSPHGGAHVSWGGPISLIGYSPADPVFFMLHCNVDRLWATWQWKTTGYRFDPTDPFSYDRQGTGSRTPGQPISDLIGNYTEDTLWPWDGDDQPPRPPQANWGNFPDSDVASAPGPIPKLKQAIDYHGQHSQNPDDYLGFDYDDIPLDYPTGTIV</sequence>
<dbReference type="Gene3D" id="1.10.1280.10">
    <property type="entry name" value="Di-copper center containing domain from catechol oxidase"/>
    <property type="match status" value="1"/>
</dbReference>
<evidence type="ECO:0000259" key="4">
    <source>
        <dbReference type="PROSITE" id="PS00497"/>
    </source>
</evidence>
<dbReference type="SUPFAM" id="SSF48056">
    <property type="entry name" value="Di-copper centre-containing domain"/>
    <property type="match status" value="1"/>
</dbReference>
<organism evidence="6 7">
    <name type="scientific">Hyunsoonleella pacifica</name>
    <dbReference type="NCBI Taxonomy" id="1080224"/>
    <lineage>
        <taxon>Bacteria</taxon>
        <taxon>Pseudomonadati</taxon>
        <taxon>Bacteroidota</taxon>
        <taxon>Flavobacteriia</taxon>
        <taxon>Flavobacteriales</taxon>
        <taxon>Flavobacteriaceae</taxon>
    </lineage>
</organism>
<dbReference type="AlphaFoldDB" id="A0A4Q9FQZ1"/>
<keyword evidence="3" id="KW-0186">Copper</keyword>
<keyword evidence="2" id="KW-0479">Metal-binding</keyword>
<dbReference type="PROSITE" id="PS00498">
    <property type="entry name" value="TYROSINASE_2"/>
    <property type="match status" value="1"/>
</dbReference>
<dbReference type="Proteomes" id="UP000292372">
    <property type="component" value="Unassembled WGS sequence"/>
</dbReference>